<organism evidence="3 4">
    <name type="scientific">Spirosoma liriopis</name>
    <dbReference type="NCBI Taxonomy" id="2937440"/>
    <lineage>
        <taxon>Bacteria</taxon>
        <taxon>Pseudomonadati</taxon>
        <taxon>Bacteroidota</taxon>
        <taxon>Cytophagia</taxon>
        <taxon>Cytophagales</taxon>
        <taxon>Cytophagaceae</taxon>
        <taxon>Spirosoma</taxon>
    </lineage>
</organism>
<dbReference type="SUPFAM" id="SSF52540">
    <property type="entry name" value="P-loop containing nucleoside triphosphate hydrolases"/>
    <property type="match status" value="2"/>
</dbReference>
<dbReference type="PANTHER" id="PTHR43788">
    <property type="entry name" value="DNA2/NAM7 HELICASE FAMILY MEMBER"/>
    <property type="match status" value="1"/>
</dbReference>
<dbReference type="Gene3D" id="3.40.50.300">
    <property type="entry name" value="P-loop containing nucleotide triphosphate hydrolases"/>
    <property type="match status" value="2"/>
</dbReference>
<dbReference type="NCBIfam" id="NF041492">
    <property type="entry name" value="MobF"/>
    <property type="match status" value="1"/>
</dbReference>
<evidence type="ECO:0000259" key="2">
    <source>
        <dbReference type="SMART" id="SM00382"/>
    </source>
</evidence>
<protein>
    <submittedName>
        <fullName evidence="3">Relaxase domain-containing protein</fullName>
    </submittedName>
</protein>
<evidence type="ECO:0000313" key="4">
    <source>
        <dbReference type="Proteomes" id="UP001202180"/>
    </source>
</evidence>
<dbReference type="InterPro" id="IPR027785">
    <property type="entry name" value="UvrD-like_helicase_C"/>
</dbReference>
<dbReference type="Proteomes" id="UP001202180">
    <property type="component" value="Unassembled WGS sequence"/>
</dbReference>
<dbReference type="Gene3D" id="2.30.30.940">
    <property type="match status" value="1"/>
</dbReference>
<evidence type="ECO:0000313" key="3">
    <source>
        <dbReference type="EMBL" id="MCK8491755.1"/>
    </source>
</evidence>
<comment type="caution">
    <text evidence="3">The sequence shown here is derived from an EMBL/GenBank/DDBJ whole genome shotgun (WGS) entry which is preliminary data.</text>
</comment>
<evidence type="ECO:0000256" key="1">
    <source>
        <dbReference type="SAM" id="MobiDB-lite"/>
    </source>
</evidence>
<dbReference type="EMBL" id="JALPRF010000001">
    <property type="protein sequence ID" value="MCK8491755.1"/>
    <property type="molecule type" value="Genomic_DNA"/>
</dbReference>
<proteinExistence type="predicted"/>
<keyword evidence="4" id="KW-1185">Reference proteome</keyword>
<dbReference type="RefSeq" id="WP_248476379.1">
    <property type="nucleotide sequence ID" value="NZ_JALPRF010000001.1"/>
</dbReference>
<feature type="region of interest" description="Disordered" evidence="1">
    <location>
        <begin position="885"/>
        <end position="913"/>
    </location>
</feature>
<dbReference type="InterPro" id="IPR014862">
    <property type="entry name" value="TrwC"/>
</dbReference>
<dbReference type="SUPFAM" id="SSF55464">
    <property type="entry name" value="Origin of replication-binding domain, RBD-like"/>
    <property type="match status" value="1"/>
</dbReference>
<dbReference type="Pfam" id="PF13604">
    <property type="entry name" value="AAA_30"/>
    <property type="match status" value="1"/>
</dbReference>
<dbReference type="InterPro" id="IPR027417">
    <property type="entry name" value="P-loop_NTPase"/>
</dbReference>
<feature type="domain" description="AAA+ ATPase" evidence="2">
    <location>
        <begin position="426"/>
        <end position="542"/>
    </location>
</feature>
<gene>
    <name evidence="3" type="ORF">M0L20_07815</name>
</gene>
<dbReference type="CDD" id="cd18809">
    <property type="entry name" value="SF1_C_RecD"/>
    <property type="match status" value="1"/>
</dbReference>
<dbReference type="InterPro" id="IPR050534">
    <property type="entry name" value="Coronavir_polyprotein_1ab"/>
</dbReference>
<accession>A0ABT0HIC4</accession>
<dbReference type="InterPro" id="IPR014059">
    <property type="entry name" value="TraI/TrwC_relax"/>
</dbReference>
<dbReference type="SMART" id="SM00382">
    <property type="entry name" value="AAA"/>
    <property type="match status" value="1"/>
</dbReference>
<sequence length="913" mass="102587">MIQSQSSGHAKAYFQDALVKADYYLADQEQEITGRLKGKLAERLGLSGPVTKDTFFALCENRNPLSGSALTPRTKDERTVGYDINFHCPKSVSILSALSNDEHILNTFQDCVQQIMQEIEQDTLTRIRKNGVDDERKTGELIYADFIHKTARPVDGSLPDPHLHAHIFIFNATFDDAENQVKAAQFREIQRSMPYYEAKFHKRLSDQLIELGYQIRRTEKSFEIEGVPQHVIDLFSKRTDQIGQAAKVKGITDAKSLSELGARTRSKKQKGHTMGELKANWQQQIRDVGEQTKGEGRQVIRSAPVKDKGNLSPQHCIDHAVAHGFERASVLIDRRLLALAYRHGIGHASVSAEDISREFARDDRFIHVTEKGRVFTTTRQVLAEEQRMVNLARQGQGKLRPLYAKAPKLKLEGQQAEAVSHVLTTTNRVSIVRGVAGSGKTTLMKEAVRHMENAGKQVIVVAPTAQASRGVLREEGFDQASTVAQLLADEKMHEALRGNVLWVDEAGLLGTKDMTALLDLTNQQNARLILSGDTRQHASVVRGDALRILNTVSGIQSAEVSKIYRQRDNQYRSAVEDLTKGDVHSAFEKLDALGSLKSVDPLEPNKELVQDYIGALRQGKSALVVSPTHEQGEAVTKDIREQMQASGLLSKKEIAVSRLTNLNLTEAQKSDWRNFKPGNILQFNQNRTGIKRGSLWTIESSTTDGVIMRNEQQQTIALPLEKSNDFDLYEKGQIPLAKGDHIRITRNGFDQERNRLNNGQMLEVTRLTKQGEIILRNRASKAEYRLNKDFGHLAHAYCVTSHASQGKTVDEVFISQPTATFAATNAKQFYVSVSRARDKAHIYTDDKQQLMHQASELGDRQSALELVGRKNVVLDRVHDHIRQNLERTPKPRTKQTELVKSERHKDRDYEPRL</sequence>
<dbReference type="Pfam" id="PF08751">
    <property type="entry name" value="TrwC"/>
    <property type="match status" value="1"/>
</dbReference>
<reference evidence="3 4" key="1">
    <citation type="submission" date="2022-04" db="EMBL/GenBank/DDBJ databases">
        <title>Spirosoma sp. strain RP8 genome sequencing and assembly.</title>
        <authorList>
            <person name="Jung Y."/>
        </authorList>
    </citation>
    <scope>NUCLEOTIDE SEQUENCE [LARGE SCALE GENOMIC DNA]</scope>
    <source>
        <strain evidence="3 4">RP8</strain>
    </source>
</reference>
<dbReference type="Pfam" id="PF13538">
    <property type="entry name" value="UvrD_C_2"/>
    <property type="match status" value="1"/>
</dbReference>
<dbReference type="NCBIfam" id="TIGR02686">
    <property type="entry name" value="relax_trwC"/>
    <property type="match status" value="1"/>
</dbReference>
<dbReference type="InterPro" id="IPR003593">
    <property type="entry name" value="AAA+_ATPase"/>
</dbReference>
<name>A0ABT0HIC4_9BACT</name>